<keyword evidence="3" id="KW-0731">Sigma factor</keyword>
<dbReference type="GO" id="GO:0006352">
    <property type="term" value="P:DNA-templated transcription initiation"/>
    <property type="evidence" value="ECO:0007669"/>
    <property type="project" value="InterPro"/>
</dbReference>
<keyword evidence="9" id="KW-1185">Reference proteome</keyword>
<dbReference type="SUPFAM" id="SSF88946">
    <property type="entry name" value="Sigma2 domain of RNA polymerase sigma factors"/>
    <property type="match status" value="1"/>
</dbReference>
<dbReference type="HOGENOM" id="CLU_035311_1_0_11"/>
<name>E3J1X6_PSEI1</name>
<dbReference type="Gene3D" id="1.10.1740.10">
    <property type="match status" value="1"/>
</dbReference>
<evidence type="ECO:0000313" key="9">
    <source>
        <dbReference type="Proteomes" id="UP000002484"/>
    </source>
</evidence>
<feature type="domain" description="RNA polymerase sigma-70 region 2" evidence="5">
    <location>
        <begin position="37"/>
        <end position="95"/>
    </location>
</feature>
<sequence length="480" mass="51497">MTKDPGASDREGRGSRAAAAAEVAAAVADAHRREWAFVLAATVRLTRDLDLAEECVQDAYARALTAWANEGIPTRPGGWLTTVARNRALDLLRRDATLRRSLPLLLEDETEPSPEEGLFASPGSLLGPANRGPAAWRSVRLPFGDAAQARPVGDLSELPVVPGAADDRLRLIFICCHPALAPEARVALTLRLLCGLTTVEVARAFLVAETTMAARITRAKKKIAAARIPYRLPPAQELPERVDAVLTVVHLLFTTGHTAPVGADLVRRDLVERAVDLARMLRLLLPDDPDVAGLLALILLTDARTAGRVGPDGRLLLLAEQDRAQWDRAAIDEGLGLVRAALVRRGSRPGPARLPGRFPLMAAIAAVHSGSPSWADTDWREIVGLYDLLAHRWPSPVVALNRAVAVGFADGPAAGLAALDELAAEPQLAGYGYLPAARADFLRSLGRIAEARLAYEEALLLTENTVERDFLTGRLAELGR</sequence>
<evidence type="ECO:0000313" key="8">
    <source>
        <dbReference type="EMBL" id="ADP84081.1"/>
    </source>
</evidence>
<dbReference type="InParanoid" id="E3J1X6"/>
<keyword evidence="4" id="KW-0804">Transcription</keyword>
<dbReference type="PANTHER" id="PTHR47756">
    <property type="entry name" value="BLL6612 PROTEIN-RELATED"/>
    <property type="match status" value="1"/>
</dbReference>
<feature type="domain" description="DUF6596" evidence="7">
    <location>
        <begin position="241"/>
        <end position="341"/>
    </location>
</feature>
<evidence type="ECO:0000259" key="5">
    <source>
        <dbReference type="Pfam" id="PF04542"/>
    </source>
</evidence>
<dbReference type="NCBIfam" id="TIGR02937">
    <property type="entry name" value="sigma70-ECF"/>
    <property type="match status" value="1"/>
</dbReference>
<dbReference type="KEGG" id="fri:FraEuI1c_6097"/>
<dbReference type="InterPro" id="IPR036388">
    <property type="entry name" value="WH-like_DNA-bd_sf"/>
</dbReference>
<dbReference type="GO" id="GO:0016987">
    <property type="term" value="F:sigma factor activity"/>
    <property type="evidence" value="ECO:0007669"/>
    <property type="project" value="UniProtKB-KW"/>
</dbReference>
<dbReference type="EMBL" id="CP002299">
    <property type="protein sequence ID" value="ADP84081.1"/>
    <property type="molecule type" value="Genomic_DNA"/>
</dbReference>
<dbReference type="OrthoDB" id="3206561at2"/>
<dbReference type="InterPro" id="IPR013325">
    <property type="entry name" value="RNA_pol_sigma_r2"/>
</dbReference>
<feature type="domain" description="RNA polymerase sigma factor 70 region 4 type 2" evidence="6">
    <location>
        <begin position="172"/>
        <end position="223"/>
    </location>
</feature>
<dbReference type="InterPro" id="IPR046531">
    <property type="entry name" value="DUF6596"/>
</dbReference>
<dbReference type="Gene3D" id="1.10.10.10">
    <property type="entry name" value="Winged helix-like DNA-binding domain superfamily/Winged helix DNA-binding domain"/>
    <property type="match status" value="1"/>
</dbReference>
<protein>
    <submittedName>
        <fullName evidence="8">Putative RNA polymerase, sigma-24 subunit, ECF subfamily</fullName>
    </submittedName>
</protein>
<dbReference type="PANTHER" id="PTHR47756:SF2">
    <property type="entry name" value="BLL6612 PROTEIN"/>
    <property type="match status" value="1"/>
</dbReference>
<keyword evidence="2" id="KW-0805">Transcription regulation</keyword>
<dbReference type="Pfam" id="PF08281">
    <property type="entry name" value="Sigma70_r4_2"/>
    <property type="match status" value="1"/>
</dbReference>
<dbReference type="InterPro" id="IPR007627">
    <property type="entry name" value="RNA_pol_sigma70_r2"/>
</dbReference>
<evidence type="ECO:0000256" key="2">
    <source>
        <dbReference type="ARBA" id="ARBA00023015"/>
    </source>
</evidence>
<comment type="similarity">
    <text evidence="1">Belongs to the sigma-70 factor family. ECF subfamily.</text>
</comment>
<dbReference type="InterPro" id="IPR013249">
    <property type="entry name" value="RNA_pol_sigma70_r4_t2"/>
</dbReference>
<dbReference type="Pfam" id="PF04542">
    <property type="entry name" value="Sigma70_r2"/>
    <property type="match status" value="1"/>
</dbReference>
<evidence type="ECO:0000259" key="7">
    <source>
        <dbReference type="Pfam" id="PF20239"/>
    </source>
</evidence>
<proteinExistence type="inferred from homology"/>
<evidence type="ECO:0000259" key="6">
    <source>
        <dbReference type="Pfam" id="PF08281"/>
    </source>
</evidence>
<evidence type="ECO:0000256" key="1">
    <source>
        <dbReference type="ARBA" id="ARBA00010641"/>
    </source>
</evidence>
<dbReference type="SUPFAM" id="SSF88659">
    <property type="entry name" value="Sigma3 and sigma4 domains of RNA polymerase sigma factors"/>
    <property type="match status" value="1"/>
</dbReference>
<dbReference type="RefSeq" id="WP_013427199.1">
    <property type="nucleotide sequence ID" value="NC_014666.1"/>
</dbReference>
<dbReference type="Proteomes" id="UP000002484">
    <property type="component" value="Chromosome"/>
</dbReference>
<evidence type="ECO:0000256" key="4">
    <source>
        <dbReference type="ARBA" id="ARBA00023163"/>
    </source>
</evidence>
<accession>E3J1X6</accession>
<evidence type="ECO:0000256" key="3">
    <source>
        <dbReference type="ARBA" id="ARBA00023082"/>
    </source>
</evidence>
<dbReference type="AlphaFoldDB" id="E3J1X6"/>
<dbReference type="STRING" id="298654.FraEuI1c_6097"/>
<dbReference type="InterPro" id="IPR014284">
    <property type="entry name" value="RNA_pol_sigma-70_dom"/>
</dbReference>
<gene>
    <name evidence="8" type="ordered locus">FraEuI1c_6097</name>
</gene>
<dbReference type="Pfam" id="PF20239">
    <property type="entry name" value="DUF6596"/>
    <property type="match status" value="1"/>
</dbReference>
<organism evidence="8 9">
    <name type="scientific">Pseudofrankia inefficax (strain DSM 45817 / CECT 9037 / DDB 130130 / EuI1c)</name>
    <name type="common">Frankia inefficax</name>
    <dbReference type="NCBI Taxonomy" id="298654"/>
    <lineage>
        <taxon>Bacteria</taxon>
        <taxon>Bacillati</taxon>
        <taxon>Actinomycetota</taxon>
        <taxon>Actinomycetes</taxon>
        <taxon>Frankiales</taxon>
        <taxon>Frankiaceae</taxon>
        <taxon>Pseudofrankia</taxon>
    </lineage>
</organism>
<dbReference type="eggNOG" id="COG4941">
    <property type="taxonomic scope" value="Bacteria"/>
</dbReference>
<reference evidence="8 9" key="1">
    <citation type="submission" date="2010-10" db="EMBL/GenBank/DDBJ databases">
        <title>Complete sequence of Frankia sp. EuI1c.</title>
        <authorList>
            <consortium name="US DOE Joint Genome Institute"/>
            <person name="Lucas S."/>
            <person name="Copeland A."/>
            <person name="Lapidus A."/>
            <person name="Cheng J.-F."/>
            <person name="Bruce D."/>
            <person name="Goodwin L."/>
            <person name="Pitluck S."/>
            <person name="Chertkov O."/>
            <person name="Detter J.C."/>
            <person name="Han C."/>
            <person name="Tapia R."/>
            <person name="Land M."/>
            <person name="Hauser L."/>
            <person name="Jeffries C."/>
            <person name="Kyrpides N."/>
            <person name="Ivanova N."/>
            <person name="Mikhailova N."/>
            <person name="Beauchemin N."/>
            <person name="Sen A."/>
            <person name="Sur S.A."/>
            <person name="Gtari M."/>
            <person name="Wall L."/>
            <person name="Tisa L."/>
            <person name="Woyke T."/>
        </authorList>
    </citation>
    <scope>NUCLEOTIDE SEQUENCE [LARGE SCALE GENOMIC DNA]</scope>
    <source>
        <strain evidence="9">DSM 45817 / CECT 9037 / EuI1c</strain>
    </source>
</reference>
<dbReference type="InterPro" id="IPR013324">
    <property type="entry name" value="RNA_pol_sigma_r3/r4-like"/>
</dbReference>
<dbReference type="GO" id="GO:0003677">
    <property type="term" value="F:DNA binding"/>
    <property type="evidence" value="ECO:0007669"/>
    <property type="project" value="InterPro"/>
</dbReference>